<dbReference type="Proteomes" id="UP001519887">
    <property type="component" value="Unassembled WGS sequence"/>
</dbReference>
<dbReference type="PROSITE" id="PS51704">
    <property type="entry name" value="GP_PDE"/>
    <property type="match status" value="1"/>
</dbReference>
<name>A0ABS7C9W8_9BACL</name>
<dbReference type="CDD" id="cd08583">
    <property type="entry name" value="PI-PLCc_GDPD_SF_unchar1"/>
    <property type="match status" value="1"/>
</dbReference>
<dbReference type="InterPro" id="IPR017946">
    <property type="entry name" value="PLC-like_Pdiesterase_TIM-brl"/>
</dbReference>
<dbReference type="InterPro" id="IPR030395">
    <property type="entry name" value="GP_PDE_dom"/>
</dbReference>
<gene>
    <name evidence="2" type="ORF">K0U00_27270</name>
</gene>
<dbReference type="Gene3D" id="3.20.20.190">
    <property type="entry name" value="Phosphatidylinositol (PI) phosphodiesterase"/>
    <property type="match status" value="1"/>
</dbReference>
<sequence length="307" mass="34107">MNKKIIFYGIIGFILTTLIISPFVFAQVLPGIATEASLIVSGKETAPVAIQPAIESMPYDWVNQEPLISHALGGIGGYSGTNSIEGLKRAYNSGLRVFETDITATSDGHLVLRHDWEAGTYMVLGQAIPDARPLEPMTLARFKSTKIQQQYTPMTFKELCVFMSEHPDMLLVTDTKEADSTKATQLFKQIVSEANGVDAQVLRQFIPQLYKQDNYDAVNRVYPFRQYIYTLYMNGDSMKDVVNFASGKGIGVVVMDENRYTPEFVQALLQKGIYTYINTINDVGRIHTLFSTGVKGVMTDFAVPGDL</sequence>
<protein>
    <recommendedName>
        <fullName evidence="1">GP-PDE domain-containing protein</fullName>
    </recommendedName>
</protein>
<comment type="caution">
    <text evidence="2">The sequence shown here is derived from an EMBL/GenBank/DDBJ whole genome shotgun (WGS) entry which is preliminary data.</text>
</comment>
<keyword evidence="3" id="KW-1185">Reference proteome</keyword>
<evidence type="ECO:0000313" key="2">
    <source>
        <dbReference type="EMBL" id="MBW7457747.1"/>
    </source>
</evidence>
<feature type="domain" description="GP-PDE" evidence="1">
    <location>
        <begin position="66"/>
        <end position="307"/>
    </location>
</feature>
<evidence type="ECO:0000259" key="1">
    <source>
        <dbReference type="PROSITE" id="PS51704"/>
    </source>
</evidence>
<organism evidence="2 3">
    <name type="scientific">Paenibacillus sepulcri</name>
    <dbReference type="NCBI Taxonomy" id="359917"/>
    <lineage>
        <taxon>Bacteria</taxon>
        <taxon>Bacillati</taxon>
        <taxon>Bacillota</taxon>
        <taxon>Bacilli</taxon>
        <taxon>Bacillales</taxon>
        <taxon>Paenibacillaceae</taxon>
        <taxon>Paenibacillus</taxon>
    </lineage>
</organism>
<reference evidence="2 3" key="1">
    <citation type="submission" date="2021-07" db="EMBL/GenBank/DDBJ databases">
        <title>Paenibacillus radiodurans sp. nov., isolated from the southeastern edge of Tengger Desert.</title>
        <authorList>
            <person name="Zhang G."/>
        </authorList>
    </citation>
    <scope>NUCLEOTIDE SEQUENCE [LARGE SCALE GENOMIC DNA]</scope>
    <source>
        <strain evidence="2 3">CCM 7311</strain>
    </source>
</reference>
<accession>A0ABS7C9W8</accession>
<dbReference type="SUPFAM" id="SSF51695">
    <property type="entry name" value="PLC-like phosphodiesterases"/>
    <property type="match status" value="1"/>
</dbReference>
<dbReference type="PANTHER" id="PTHR43805:SF1">
    <property type="entry name" value="GP-PDE DOMAIN-CONTAINING PROTEIN"/>
    <property type="match status" value="1"/>
</dbReference>
<dbReference type="EMBL" id="JAHZIK010000950">
    <property type="protein sequence ID" value="MBW7457747.1"/>
    <property type="molecule type" value="Genomic_DNA"/>
</dbReference>
<evidence type="ECO:0000313" key="3">
    <source>
        <dbReference type="Proteomes" id="UP001519887"/>
    </source>
</evidence>
<dbReference type="PANTHER" id="PTHR43805">
    <property type="entry name" value="GLYCEROPHOSPHORYL DIESTER PHOSPHODIESTERASE"/>
    <property type="match status" value="1"/>
</dbReference>
<proteinExistence type="predicted"/>
<dbReference type="Pfam" id="PF03009">
    <property type="entry name" value="GDPD"/>
    <property type="match status" value="1"/>
</dbReference>
<dbReference type="RefSeq" id="WP_210043222.1">
    <property type="nucleotide sequence ID" value="NZ_JBHLVU010000023.1"/>
</dbReference>